<evidence type="ECO:0000313" key="11">
    <source>
        <dbReference type="Proteomes" id="UP000614601"/>
    </source>
</evidence>
<dbReference type="InterPro" id="IPR009075">
    <property type="entry name" value="AcylCo_DH/oxidase_C"/>
</dbReference>
<sequence>MFKPTLIRQTARTLSTRLCSTSNGLDFQLTDDQRQLKQAVDQFVKQEVIPVAAEYDRTMEFPWDVIKKAHANGFMNLDLPQDIGGLDMDLVSNSIVAESMGYGCTGIGTALNANDLACTPLLLAGSQEIKKKFLGRLVEEPLVASYCVTEPNAGSDVAGAKTKALKKGDEWILNGSKMWITNGGYASWYFVLARTDPDPKTPASKAFTAFVVEGDTPGLTRGKKEVNMGQRCSSTVAITFEDVRVPNSQVLGEVGKGFLVAMKTFDKTRPLVAAMAVGLASRALDEASKYSLERKTFGAPIAMHQGVAFMIADMAVQVELARLMTYRAADYVDSGRPGSYYASIAKLFAADAANQIASNAVQVFGGNGFNTEYPVEKLMRDAKIFQIYEGTSQIQRVVIAKQLLQRVKETGTAVEFMDN</sequence>
<dbReference type="Gene3D" id="2.40.110.10">
    <property type="entry name" value="Butyryl-CoA Dehydrogenase, subunit A, domain 2"/>
    <property type="match status" value="1"/>
</dbReference>
<comment type="cofactor">
    <cofactor evidence="1 6">
        <name>FAD</name>
        <dbReference type="ChEBI" id="CHEBI:57692"/>
    </cofactor>
</comment>
<dbReference type="OrthoDB" id="434771at2759"/>
<evidence type="ECO:0000259" key="9">
    <source>
        <dbReference type="Pfam" id="PF02771"/>
    </source>
</evidence>
<dbReference type="InterPro" id="IPR009100">
    <property type="entry name" value="AcylCoA_DH/oxidase_NM_dom_sf"/>
</dbReference>
<dbReference type="InterPro" id="IPR037069">
    <property type="entry name" value="AcylCoA_DH/ox_N_sf"/>
</dbReference>
<keyword evidence="3 6" id="KW-0285">Flavoprotein</keyword>
<feature type="domain" description="Acyl-CoA dehydrogenase/oxidase N-terminal" evidence="9">
    <location>
        <begin position="30"/>
        <end position="139"/>
    </location>
</feature>
<dbReference type="Proteomes" id="UP000614601">
    <property type="component" value="Unassembled WGS sequence"/>
</dbReference>
<dbReference type="FunFam" id="1.20.140.10:FF:000011">
    <property type="entry name" value="Medium-chain specific acyl-CoA dehydrogenase, mitochondrial"/>
    <property type="match status" value="1"/>
</dbReference>
<dbReference type="Pfam" id="PF02771">
    <property type="entry name" value="Acyl-CoA_dh_N"/>
    <property type="match status" value="1"/>
</dbReference>
<evidence type="ECO:0000256" key="1">
    <source>
        <dbReference type="ARBA" id="ARBA00001974"/>
    </source>
</evidence>
<evidence type="ECO:0000313" key="10">
    <source>
        <dbReference type="EMBL" id="CAD5230261.1"/>
    </source>
</evidence>
<evidence type="ECO:0000259" key="7">
    <source>
        <dbReference type="Pfam" id="PF00441"/>
    </source>
</evidence>
<keyword evidence="11" id="KW-1185">Reference proteome</keyword>
<evidence type="ECO:0000256" key="4">
    <source>
        <dbReference type="ARBA" id="ARBA00022827"/>
    </source>
</evidence>
<evidence type="ECO:0000256" key="6">
    <source>
        <dbReference type="RuleBase" id="RU362125"/>
    </source>
</evidence>
<dbReference type="GO" id="GO:0050660">
    <property type="term" value="F:flavin adenine dinucleotide binding"/>
    <property type="evidence" value="ECO:0007669"/>
    <property type="project" value="InterPro"/>
</dbReference>
<dbReference type="AlphaFoldDB" id="A0A811LRH0"/>
<proteinExistence type="inferred from homology"/>
<keyword evidence="5 6" id="KW-0560">Oxidoreductase</keyword>
<dbReference type="PANTHER" id="PTHR43884">
    <property type="entry name" value="ACYL-COA DEHYDROGENASE"/>
    <property type="match status" value="1"/>
</dbReference>
<reference evidence="10" key="1">
    <citation type="submission" date="2020-09" db="EMBL/GenBank/DDBJ databases">
        <authorList>
            <person name="Kikuchi T."/>
        </authorList>
    </citation>
    <scope>NUCLEOTIDE SEQUENCE</scope>
    <source>
        <strain evidence="10">SH1</strain>
    </source>
</reference>
<comment type="caution">
    <text evidence="10">The sequence shown here is derived from an EMBL/GenBank/DDBJ whole genome shotgun (WGS) entry which is preliminary data.</text>
</comment>
<comment type="similarity">
    <text evidence="2 6">Belongs to the acyl-CoA dehydrogenase family.</text>
</comment>
<protein>
    <submittedName>
        <fullName evidence="10">Uncharacterized protein</fullName>
    </submittedName>
</protein>
<dbReference type="InterPro" id="IPR006089">
    <property type="entry name" value="Acyl-CoA_DH_CS"/>
</dbReference>
<dbReference type="Gene3D" id="1.10.540.10">
    <property type="entry name" value="Acyl-CoA dehydrogenase/oxidase, N-terminal domain"/>
    <property type="match status" value="1"/>
</dbReference>
<evidence type="ECO:0000256" key="2">
    <source>
        <dbReference type="ARBA" id="ARBA00009347"/>
    </source>
</evidence>
<dbReference type="InterPro" id="IPR036250">
    <property type="entry name" value="AcylCo_DH-like_C"/>
</dbReference>
<dbReference type="EMBL" id="CAJFCW020000006">
    <property type="protein sequence ID" value="CAG9127651.1"/>
    <property type="molecule type" value="Genomic_DNA"/>
</dbReference>
<dbReference type="Gene3D" id="1.20.140.10">
    <property type="entry name" value="Butyryl-CoA Dehydrogenase, subunit A, domain 3"/>
    <property type="match status" value="1"/>
</dbReference>
<feature type="domain" description="Acyl-CoA oxidase/dehydrogenase middle" evidence="8">
    <location>
        <begin position="146"/>
        <end position="243"/>
    </location>
</feature>
<dbReference type="FunFam" id="2.40.110.10:FF:000001">
    <property type="entry name" value="Acyl-CoA dehydrogenase, mitochondrial"/>
    <property type="match status" value="1"/>
</dbReference>
<accession>A0A811LRH0</accession>
<evidence type="ECO:0000256" key="5">
    <source>
        <dbReference type="ARBA" id="ARBA00023002"/>
    </source>
</evidence>
<name>A0A811LRH0_9BILA</name>
<dbReference type="PIRSF" id="PIRSF016578">
    <property type="entry name" value="HsaA"/>
    <property type="match status" value="1"/>
</dbReference>
<dbReference type="EMBL" id="CAJFDH010000006">
    <property type="protein sequence ID" value="CAD5230261.1"/>
    <property type="molecule type" value="Genomic_DNA"/>
</dbReference>
<evidence type="ECO:0000259" key="8">
    <source>
        <dbReference type="Pfam" id="PF02770"/>
    </source>
</evidence>
<dbReference type="SUPFAM" id="SSF47203">
    <property type="entry name" value="Acyl-CoA dehydrogenase C-terminal domain-like"/>
    <property type="match status" value="1"/>
</dbReference>
<dbReference type="Pfam" id="PF02770">
    <property type="entry name" value="Acyl-CoA_dh_M"/>
    <property type="match status" value="1"/>
</dbReference>
<evidence type="ECO:0000256" key="3">
    <source>
        <dbReference type="ARBA" id="ARBA00022630"/>
    </source>
</evidence>
<dbReference type="InterPro" id="IPR046373">
    <property type="entry name" value="Acyl-CoA_Oxase/DH_mid-dom_sf"/>
</dbReference>
<dbReference type="InterPro" id="IPR006091">
    <property type="entry name" value="Acyl-CoA_Oxase/DH_mid-dom"/>
</dbReference>
<keyword evidence="4 6" id="KW-0274">FAD</keyword>
<dbReference type="InterPro" id="IPR013786">
    <property type="entry name" value="AcylCoA_DH/ox_N"/>
</dbReference>
<dbReference type="GO" id="GO:0003995">
    <property type="term" value="F:acyl-CoA dehydrogenase activity"/>
    <property type="evidence" value="ECO:0007669"/>
    <property type="project" value="InterPro"/>
</dbReference>
<dbReference type="PANTHER" id="PTHR43884:SF12">
    <property type="entry name" value="ISOVALERYL-COA DEHYDROGENASE, MITOCHONDRIAL-RELATED"/>
    <property type="match status" value="1"/>
</dbReference>
<dbReference type="Pfam" id="PF00441">
    <property type="entry name" value="Acyl-CoA_dh_1"/>
    <property type="match status" value="1"/>
</dbReference>
<gene>
    <name evidence="10" type="ORF">BOKJ2_LOCUS14047</name>
</gene>
<organism evidence="10 11">
    <name type="scientific">Bursaphelenchus okinawaensis</name>
    <dbReference type="NCBI Taxonomy" id="465554"/>
    <lineage>
        <taxon>Eukaryota</taxon>
        <taxon>Metazoa</taxon>
        <taxon>Ecdysozoa</taxon>
        <taxon>Nematoda</taxon>
        <taxon>Chromadorea</taxon>
        <taxon>Rhabditida</taxon>
        <taxon>Tylenchina</taxon>
        <taxon>Tylenchomorpha</taxon>
        <taxon>Aphelenchoidea</taxon>
        <taxon>Aphelenchoididae</taxon>
        <taxon>Bursaphelenchus</taxon>
    </lineage>
</organism>
<dbReference type="SUPFAM" id="SSF56645">
    <property type="entry name" value="Acyl-CoA dehydrogenase NM domain-like"/>
    <property type="match status" value="1"/>
</dbReference>
<dbReference type="PROSITE" id="PS00073">
    <property type="entry name" value="ACYL_COA_DH_2"/>
    <property type="match status" value="1"/>
</dbReference>
<dbReference type="Proteomes" id="UP000783686">
    <property type="component" value="Unassembled WGS sequence"/>
</dbReference>
<feature type="domain" description="Acyl-CoA dehydrogenase/oxidase C-terminal" evidence="7">
    <location>
        <begin position="255"/>
        <end position="404"/>
    </location>
</feature>
<dbReference type="PROSITE" id="PS00072">
    <property type="entry name" value="ACYL_COA_DH_1"/>
    <property type="match status" value="1"/>
</dbReference>